<dbReference type="PANTHER" id="PTHR33562:SF2">
    <property type="entry name" value="PROTEIN QUIVER"/>
    <property type="match status" value="1"/>
</dbReference>
<reference evidence="3" key="1">
    <citation type="submission" date="2021-02" db="EMBL/GenBank/DDBJ databases">
        <authorList>
            <person name="Nowell W R."/>
        </authorList>
    </citation>
    <scope>NUCLEOTIDE SEQUENCE</scope>
</reference>
<gene>
    <name evidence="3" type="ORF">OTI717_LOCUS3069</name>
</gene>
<dbReference type="Pfam" id="PF17064">
    <property type="entry name" value="QVR"/>
    <property type="match status" value="1"/>
</dbReference>
<organism evidence="3 4">
    <name type="scientific">Rotaria sordida</name>
    <dbReference type="NCBI Taxonomy" id="392033"/>
    <lineage>
        <taxon>Eukaryota</taxon>
        <taxon>Metazoa</taxon>
        <taxon>Spiralia</taxon>
        <taxon>Gnathifera</taxon>
        <taxon>Rotifera</taxon>
        <taxon>Eurotatoria</taxon>
        <taxon>Bdelloidea</taxon>
        <taxon>Philodinida</taxon>
        <taxon>Philodinidae</taxon>
        <taxon>Rotaria</taxon>
    </lineage>
</organism>
<dbReference type="PANTHER" id="PTHR33562">
    <property type="entry name" value="ATILLA, ISOFORM B-RELATED-RELATED"/>
    <property type="match status" value="1"/>
</dbReference>
<dbReference type="Proteomes" id="UP000663823">
    <property type="component" value="Unassembled WGS sequence"/>
</dbReference>
<name>A0A818IS47_9BILA</name>
<dbReference type="GO" id="GO:0030431">
    <property type="term" value="P:sleep"/>
    <property type="evidence" value="ECO:0007669"/>
    <property type="project" value="InterPro"/>
</dbReference>
<dbReference type="EMBL" id="CAJOAX010000160">
    <property type="protein sequence ID" value="CAF3526151.1"/>
    <property type="molecule type" value="Genomic_DNA"/>
</dbReference>
<keyword evidence="1" id="KW-0732">Signal</keyword>
<protein>
    <recommendedName>
        <fullName evidence="5">Protein quiver</fullName>
    </recommendedName>
</protein>
<evidence type="ECO:0008006" key="5">
    <source>
        <dbReference type="Google" id="ProtNLM"/>
    </source>
</evidence>
<dbReference type="InterPro" id="IPR031424">
    <property type="entry name" value="QVR-like"/>
</dbReference>
<dbReference type="InterPro" id="IPR050975">
    <property type="entry name" value="Sleep_regulator"/>
</dbReference>
<keyword evidence="2" id="KW-0325">Glycoprotein</keyword>
<evidence type="ECO:0000313" key="4">
    <source>
        <dbReference type="Proteomes" id="UP000663823"/>
    </source>
</evidence>
<evidence type="ECO:0000256" key="2">
    <source>
        <dbReference type="ARBA" id="ARBA00023180"/>
    </source>
</evidence>
<sequence length="146" mass="17194">MKYQIFYCSFVILVFYTLSVLSIKCYVCKEPDRKCRDPFHNDTIFLKDCSQLGMGNATMCRKYMWEIGDGVRYYMRGCAIRGRVSRKQGRDCIERVGTWKTKMWYCQCDNKDGCNGSTNKQISIMTILLFIVIGRRIAYDMDIYII</sequence>
<evidence type="ECO:0000313" key="3">
    <source>
        <dbReference type="EMBL" id="CAF3526151.1"/>
    </source>
</evidence>
<proteinExistence type="predicted"/>
<dbReference type="AlphaFoldDB" id="A0A818IS47"/>
<comment type="caution">
    <text evidence="3">The sequence shown here is derived from an EMBL/GenBank/DDBJ whole genome shotgun (WGS) entry which is preliminary data.</text>
</comment>
<accession>A0A818IS47</accession>
<evidence type="ECO:0000256" key="1">
    <source>
        <dbReference type="ARBA" id="ARBA00022729"/>
    </source>
</evidence>
<dbReference type="GO" id="GO:0032222">
    <property type="term" value="P:regulation of synaptic transmission, cholinergic"/>
    <property type="evidence" value="ECO:0007669"/>
    <property type="project" value="InterPro"/>
</dbReference>